<evidence type="ECO:0000313" key="2">
    <source>
        <dbReference type="Proteomes" id="UP000735541"/>
    </source>
</evidence>
<sequence>MIEELYERLHAAANALSEDSAIRVRAAYEPTSGSGGRICPPTVKAKSTDAAGYLIEPRYVEGDEVRVVLLDQRQSQANRCEQALLDAVRREDLFLPHLELTTEAGGTAVSITSLEAPHRSCDAYFRDSQNEEGTTFDKTEVGAALRRAGAADLRAYLDQSPADLVYGVWDSHRKRRIQVKVPRAYTSEMYGVSPLVGVRAAGRVDRLNLAGDTVAVTETGWSPLDGAKPPRDVASARMSELGHGMIPPSEGIGGVSVKAVHRQATVSLAQLSSLRFGSVTEEFTAAGRALLASIALLGDRLAFGASALHLRSGCDLVVVSEQVEWVQRGRNGVPVTEPMECTTSRDAQALFEIALERARKSGLEWPVEPFRVRPNASLQQAIEKSYEIAGIGAAEEE</sequence>
<accession>A0ABS6TTB6</accession>
<dbReference type="NCBIfam" id="TIGR02570">
    <property type="entry name" value="cas7_GSU0053"/>
    <property type="match status" value="1"/>
</dbReference>
<name>A0ABS6TTB6_STRHA</name>
<dbReference type="Pfam" id="PF09617">
    <property type="entry name" value="Cas_GSU0053"/>
    <property type="match status" value="1"/>
</dbReference>
<proteinExistence type="predicted"/>
<comment type="caution">
    <text evidence="1">The sequence shown here is derived from an EMBL/GenBank/DDBJ whole genome shotgun (WGS) entry which is preliminary data.</text>
</comment>
<evidence type="ECO:0000313" key="1">
    <source>
        <dbReference type="EMBL" id="MBV7671530.1"/>
    </source>
</evidence>
<organism evidence="1 2">
    <name type="scientific">Streptomyces halstedii</name>
    <dbReference type="NCBI Taxonomy" id="1944"/>
    <lineage>
        <taxon>Bacteria</taxon>
        <taxon>Bacillati</taxon>
        <taxon>Actinomycetota</taxon>
        <taxon>Actinomycetes</taxon>
        <taxon>Kitasatosporales</taxon>
        <taxon>Streptomycetaceae</taxon>
        <taxon>Streptomyces</taxon>
    </lineage>
</organism>
<keyword evidence="2" id="KW-1185">Reference proteome</keyword>
<gene>
    <name evidence="1" type="primary">cas7u</name>
    <name evidence="1" type="ORF">STHAL_18940</name>
</gene>
<dbReference type="Proteomes" id="UP000735541">
    <property type="component" value="Unassembled WGS sequence"/>
</dbReference>
<reference evidence="1 2" key="1">
    <citation type="submission" date="2021-07" db="EMBL/GenBank/DDBJ databases">
        <title>Sequencing Streptomyces halstedii LGO-A4 genome an citrus endophytic actinomycete.</title>
        <authorList>
            <person name="Samborskyy M."/>
            <person name="Scott N."/>
            <person name="Deglau R."/>
            <person name="Dickens S."/>
            <person name="Oliveira L.G."/>
        </authorList>
    </citation>
    <scope>NUCLEOTIDE SEQUENCE [LARGE SCALE GENOMIC DNA]</scope>
    <source>
        <strain evidence="1 2">LGO-A4</strain>
    </source>
</reference>
<dbReference type="InterPro" id="IPR013403">
    <property type="entry name" value="CRISPR-assoc_prot_Csb1/Cas7u"/>
</dbReference>
<protein>
    <submittedName>
        <fullName evidence="1">Type I-U CRISPR-associated protein Cas7</fullName>
    </submittedName>
</protein>
<dbReference type="EMBL" id="JAHUVW010000001">
    <property type="protein sequence ID" value="MBV7671530.1"/>
    <property type="molecule type" value="Genomic_DNA"/>
</dbReference>